<dbReference type="AlphaFoldDB" id="A0A094WC57"/>
<comment type="caution">
    <text evidence="1">The sequence shown here is derived from an EMBL/GenBank/DDBJ whole genome shotgun (WGS) entry which is preliminary data.</text>
</comment>
<sequence length="55" mass="6402">MSTETKKAERNGLIAADPLHCATGNVFKRSFQEKLKNWIIFRSKRTEFDFPPCSR</sequence>
<evidence type="ECO:0000313" key="1">
    <source>
        <dbReference type="EMBL" id="KGA95133.1"/>
    </source>
</evidence>
<organism evidence="1 2">
    <name type="scientific">Leptospirillum ferriphilum</name>
    <dbReference type="NCBI Taxonomy" id="178606"/>
    <lineage>
        <taxon>Bacteria</taxon>
        <taxon>Pseudomonadati</taxon>
        <taxon>Nitrospirota</taxon>
        <taxon>Nitrospiria</taxon>
        <taxon>Nitrospirales</taxon>
        <taxon>Nitrospiraceae</taxon>
        <taxon>Leptospirillum</taxon>
    </lineage>
</organism>
<protein>
    <submittedName>
        <fullName evidence="1">Uncharacterized protein</fullName>
    </submittedName>
</protein>
<name>A0A094WC57_9BACT</name>
<evidence type="ECO:0000313" key="2">
    <source>
        <dbReference type="Proteomes" id="UP000029452"/>
    </source>
</evidence>
<dbReference type="Proteomes" id="UP000029452">
    <property type="component" value="Unassembled WGS sequence"/>
</dbReference>
<accession>A0A094WC57</accession>
<dbReference type="PATRIC" id="fig|178606.4.peg.351"/>
<reference evidence="1 2" key="1">
    <citation type="submission" date="2014-06" db="EMBL/GenBank/DDBJ databases">
        <title>Draft genome sequence of iron oxidizing acidophile Leptospirillum ferriphilum DSM14647.</title>
        <authorList>
            <person name="Cardenas J.P."/>
            <person name="Lazcano M."/>
            <person name="Ossandon F.J."/>
            <person name="Corbett M."/>
            <person name="Holmes D.S."/>
            <person name="Watkin E."/>
        </authorList>
    </citation>
    <scope>NUCLEOTIDE SEQUENCE [LARGE SCALE GENOMIC DNA]</scope>
    <source>
        <strain evidence="1 2">DSM 14647</strain>
    </source>
</reference>
<dbReference type="EMBL" id="JPGK01000001">
    <property type="protein sequence ID" value="KGA95133.1"/>
    <property type="molecule type" value="Genomic_DNA"/>
</dbReference>
<proteinExistence type="predicted"/>
<gene>
    <name evidence="1" type="ORF">LptCag_2567</name>
</gene>